<feature type="transmembrane region" description="Helical" evidence="1">
    <location>
        <begin position="6"/>
        <end position="24"/>
    </location>
</feature>
<sequence length="34" mass="3772">MGPVFLLIGFAGIAAIWVTFFKLFEPTEEELLDG</sequence>
<keyword evidence="1" id="KW-0812">Transmembrane</keyword>
<keyword evidence="1" id="KW-0472">Membrane</keyword>
<dbReference type="EMBL" id="MN740138">
    <property type="protein sequence ID" value="QHT89298.1"/>
    <property type="molecule type" value="Genomic_DNA"/>
</dbReference>
<protein>
    <submittedName>
        <fullName evidence="2">Uncharacterized protein</fullName>
    </submittedName>
</protein>
<organism evidence="2">
    <name type="scientific">viral metagenome</name>
    <dbReference type="NCBI Taxonomy" id="1070528"/>
    <lineage>
        <taxon>unclassified sequences</taxon>
        <taxon>metagenomes</taxon>
        <taxon>organismal metagenomes</taxon>
    </lineage>
</organism>
<proteinExistence type="predicted"/>
<accession>A0A6C0I8D4</accession>
<evidence type="ECO:0000256" key="1">
    <source>
        <dbReference type="SAM" id="Phobius"/>
    </source>
</evidence>
<evidence type="ECO:0000313" key="2">
    <source>
        <dbReference type="EMBL" id="QHT89298.1"/>
    </source>
</evidence>
<keyword evidence="1" id="KW-1133">Transmembrane helix</keyword>
<dbReference type="AlphaFoldDB" id="A0A6C0I8D4"/>
<name>A0A6C0I8D4_9ZZZZ</name>
<reference evidence="2" key="1">
    <citation type="journal article" date="2020" name="Nature">
        <title>Giant virus diversity and host interactions through global metagenomics.</title>
        <authorList>
            <person name="Schulz F."/>
            <person name="Roux S."/>
            <person name="Paez-Espino D."/>
            <person name="Jungbluth S."/>
            <person name="Walsh D.A."/>
            <person name="Denef V.J."/>
            <person name="McMahon K.D."/>
            <person name="Konstantinidis K.T."/>
            <person name="Eloe-Fadrosh E.A."/>
            <person name="Kyrpides N.C."/>
            <person name="Woyke T."/>
        </authorList>
    </citation>
    <scope>NUCLEOTIDE SEQUENCE</scope>
    <source>
        <strain evidence="2">GVMAG-M-3300023184-53</strain>
    </source>
</reference>